<keyword evidence="6 7" id="KW-0030">Aminoacyl-tRNA synthetase</keyword>
<dbReference type="PRINTS" id="PR00987">
    <property type="entry name" value="TRNASYNTHGLU"/>
</dbReference>
<organism evidence="10 11">
    <name type="scientific">Merdimmobilis hominis</name>
    <dbReference type="NCBI Taxonomy" id="2897707"/>
    <lineage>
        <taxon>Bacteria</taxon>
        <taxon>Bacillati</taxon>
        <taxon>Bacillota</taxon>
        <taxon>Clostridia</taxon>
        <taxon>Eubacteriales</taxon>
        <taxon>Oscillospiraceae</taxon>
        <taxon>Merdimmobilis</taxon>
    </lineage>
</organism>
<dbReference type="InterPro" id="IPR022380">
    <property type="entry name" value="Glu-Q_tRNA(Asp)_Synthase"/>
</dbReference>
<dbReference type="RefSeq" id="WP_204447405.1">
    <property type="nucleotide sequence ID" value="NZ_JACJKY010000016.1"/>
</dbReference>
<comment type="similarity">
    <text evidence="7">Belongs to the class-I aminoacyl-tRNA synthetase family. GluQ subfamily.</text>
</comment>
<dbReference type="SUPFAM" id="SSF52374">
    <property type="entry name" value="Nucleotidylyl transferase"/>
    <property type="match status" value="1"/>
</dbReference>
<evidence type="ECO:0000256" key="3">
    <source>
        <dbReference type="ARBA" id="ARBA00022741"/>
    </source>
</evidence>
<evidence type="ECO:0000256" key="1">
    <source>
        <dbReference type="ARBA" id="ARBA00022598"/>
    </source>
</evidence>
<accession>A0A938X8H8</accession>
<dbReference type="Gene3D" id="3.40.50.620">
    <property type="entry name" value="HUPs"/>
    <property type="match status" value="1"/>
</dbReference>
<feature type="binding site" evidence="7">
    <location>
        <begin position="8"/>
        <end position="12"/>
    </location>
    <ligand>
        <name>L-glutamate</name>
        <dbReference type="ChEBI" id="CHEBI:29985"/>
    </ligand>
</feature>
<protein>
    <recommendedName>
        <fullName evidence="7">Glutamyl-Q tRNA(Asp) synthetase</fullName>
        <shortName evidence="7">Glu-Q-RSs</shortName>
        <ecNumber evidence="7">6.1.1.-</ecNumber>
    </recommendedName>
</protein>
<sequence>MSHVIRGRFAPTPSGRMHLGNLFSALMAWLSVRAQDGVMLLRIEDLDRARCRSEYTEQLIRDLLLFGLDFDEGGLSKPDRMGETCIQSERSAYYNEVIQTLSKKAHVYPCFCTRAQLHDVNAPHLSDHTPIYPGTCRHLSSEEIELRQTARTPSLRIEVPDKTIVFDDLCQGHTEESLASSCGDFVLRRADGIVSYQLAVVSDDARMGVSEVVRGRDLLSSAARQIFLYELLDETPPRFAHIPLLLAPDGRRLSKRDQSLSLESLLIRFSPEEIIGYLAAFSGLIQKPEPMKATELIPLFSFDRIKKDDIVLSPSFYHA</sequence>
<dbReference type="GO" id="GO:0004818">
    <property type="term" value="F:glutamate-tRNA ligase activity"/>
    <property type="evidence" value="ECO:0007669"/>
    <property type="project" value="TreeGrafter"/>
</dbReference>
<dbReference type="Pfam" id="PF00749">
    <property type="entry name" value="tRNA-synt_1c"/>
    <property type="match status" value="1"/>
</dbReference>
<dbReference type="PANTHER" id="PTHR43311:SF1">
    <property type="entry name" value="GLUTAMYL-Q TRNA(ASP) SYNTHETASE"/>
    <property type="match status" value="1"/>
</dbReference>
<dbReference type="InterPro" id="IPR049940">
    <property type="entry name" value="GluQ/Sye"/>
</dbReference>
<comment type="caution">
    <text evidence="10">The sequence shown here is derived from an EMBL/GenBank/DDBJ whole genome shotgun (WGS) entry which is preliminary data.</text>
</comment>
<reference evidence="10" key="2">
    <citation type="journal article" date="2021" name="Sci. Rep.">
        <title>The distribution of antibiotic resistance genes in chicken gut microbiota commensals.</title>
        <authorList>
            <person name="Juricova H."/>
            <person name="Matiasovicova J."/>
            <person name="Kubasova T."/>
            <person name="Cejkova D."/>
            <person name="Rychlik I."/>
        </authorList>
    </citation>
    <scope>NUCLEOTIDE SEQUENCE</scope>
    <source>
        <strain evidence="10">An559</strain>
    </source>
</reference>
<dbReference type="EMBL" id="JACJKY010000016">
    <property type="protein sequence ID" value="MBM6921449.1"/>
    <property type="molecule type" value="Genomic_DNA"/>
</dbReference>
<evidence type="ECO:0000256" key="7">
    <source>
        <dbReference type="HAMAP-Rule" id="MF_01428"/>
    </source>
</evidence>
<evidence type="ECO:0000256" key="6">
    <source>
        <dbReference type="ARBA" id="ARBA00023146"/>
    </source>
</evidence>
<feature type="binding site" evidence="7">
    <location>
        <position position="196"/>
    </location>
    <ligand>
        <name>L-glutamate</name>
        <dbReference type="ChEBI" id="CHEBI:29985"/>
    </ligand>
</feature>
<dbReference type="GO" id="GO:0008270">
    <property type="term" value="F:zinc ion binding"/>
    <property type="evidence" value="ECO:0007669"/>
    <property type="project" value="UniProtKB-UniRule"/>
</dbReference>
<comment type="cofactor">
    <cofactor evidence="7">
        <name>Zn(2+)</name>
        <dbReference type="ChEBI" id="CHEBI:29105"/>
    </cofactor>
    <text evidence="7">Binds 1 zinc ion per subunit.</text>
</comment>
<feature type="domain" description="Glutamyl/glutaminyl-tRNA synthetase class Ib catalytic" evidence="9">
    <location>
        <begin position="5"/>
        <end position="263"/>
    </location>
</feature>
<dbReference type="NCBIfam" id="NF004315">
    <property type="entry name" value="PRK05710.1-4"/>
    <property type="match status" value="1"/>
</dbReference>
<keyword evidence="3 7" id="KW-0547">Nucleotide-binding</keyword>
<dbReference type="GO" id="GO:0005829">
    <property type="term" value="C:cytosol"/>
    <property type="evidence" value="ECO:0007669"/>
    <property type="project" value="TreeGrafter"/>
</dbReference>
<dbReference type="NCBIfam" id="NF004314">
    <property type="entry name" value="PRK05710.1-3"/>
    <property type="match status" value="1"/>
</dbReference>
<feature type="binding site" evidence="7">
    <location>
        <position position="110"/>
    </location>
    <ligand>
        <name>Zn(2+)</name>
        <dbReference type="ChEBI" id="CHEBI:29105"/>
    </ligand>
</feature>
<dbReference type="InterPro" id="IPR014729">
    <property type="entry name" value="Rossmann-like_a/b/a_fold"/>
</dbReference>
<evidence type="ECO:0000313" key="11">
    <source>
        <dbReference type="Proteomes" id="UP000774750"/>
    </source>
</evidence>
<dbReference type="PANTHER" id="PTHR43311">
    <property type="entry name" value="GLUTAMATE--TRNA LIGASE"/>
    <property type="match status" value="1"/>
</dbReference>
<keyword evidence="5 7" id="KW-0067">ATP-binding</keyword>
<reference evidence="10" key="1">
    <citation type="submission" date="2020-08" db="EMBL/GenBank/DDBJ databases">
        <authorList>
            <person name="Cejkova D."/>
            <person name="Kubasova T."/>
            <person name="Jahodarova E."/>
            <person name="Rychlik I."/>
        </authorList>
    </citation>
    <scope>NUCLEOTIDE SEQUENCE</scope>
    <source>
        <strain evidence="10">An559</strain>
    </source>
</reference>
<dbReference type="InterPro" id="IPR001412">
    <property type="entry name" value="aa-tRNA-synth_I_CS"/>
</dbReference>
<dbReference type="GO" id="GO:0005524">
    <property type="term" value="F:ATP binding"/>
    <property type="evidence" value="ECO:0007669"/>
    <property type="project" value="UniProtKB-KW"/>
</dbReference>
<dbReference type="PROSITE" id="PS00178">
    <property type="entry name" value="AA_TRNA_LIGASE_I"/>
    <property type="match status" value="1"/>
</dbReference>
<feature type="binding site" evidence="7">
    <location>
        <position position="214"/>
    </location>
    <ligand>
        <name>L-glutamate</name>
        <dbReference type="ChEBI" id="CHEBI:29985"/>
    </ligand>
</feature>
<comment type="function">
    <text evidence="7">Catalyzes the tRNA-independent activation of glutamate in presence of ATP and the subsequent transfer of glutamate onto a tRNA(Asp). Glutamate is transferred on the 2-amino-5-(4,5-dihydroxy-2-cyclopenten-1-yl) moiety of the queuosine in the wobble position of the QUC anticodon.</text>
</comment>
<feature type="short sequence motif" description="'KMSKS' region" evidence="7">
    <location>
        <begin position="252"/>
        <end position="256"/>
    </location>
</feature>
<evidence type="ECO:0000256" key="2">
    <source>
        <dbReference type="ARBA" id="ARBA00022723"/>
    </source>
</evidence>
<dbReference type="Proteomes" id="UP000774750">
    <property type="component" value="Unassembled WGS sequence"/>
</dbReference>
<feature type="binding site" evidence="7">
    <location>
        <position position="136"/>
    </location>
    <ligand>
        <name>Zn(2+)</name>
        <dbReference type="ChEBI" id="CHEBI:29105"/>
    </ligand>
</feature>
<proteinExistence type="inferred from homology"/>
<evidence type="ECO:0000313" key="10">
    <source>
        <dbReference type="EMBL" id="MBM6921449.1"/>
    </source>
</evidence>
<keyword evidence="1 7" id="KW-0436">Ligase</keyword>
<dbReference type="NCBIfam" id="TIGR03838">
    <property type="entry name" value="queuosine_YadB"/>
    <property type="match status" value="1"/>
</dbReference>
<evidence type="ECO:0000256" key="8">
    <source>
        <dbReference type="RuleBase" id="RU363037"/>
    </source>
</evidence>
<dbReference type="HAMAP" id="MF_01428">
    <property type="entry name" value="Glu_Q_tRNA_synth"/>
    <property type="match status" value="1"/>
</dbReference>
<dbReference type="EC" id="6.1.1.-" evidence="7"/>
<feature type="binding site" evidence="7">
    <location>
        <position position="44"/>
    </location>
    <ligand>
        <name>L-glutamate</name>
        <dbReference type="ChEBI" id="CHEBI:29985"/>
    </ligand>
</feature>
<feature type="binding site" evidence="7">
    <location>
        <position position="255"/>
    </location>
    <ligand>
        <name>ATP</name>
        <dbReference type="ChEBI" id="CHEBI:30616"/>
    </ligand>
</feature>
<evidence type="ECO:0000256" key="5">
    <source>
        <dbReference type="ARBA" id="ARBA00022840"/>
    </source>
</evidence>
<evidence type="ECO:0000259" key="9">
    <source>
        <dbReference type="Pfam" id="PF00749"/>
    </source>
</evidence>
<gene>
    <name evidence="7 10" type="primary">gluQ</name>
    <name evidence="10" type="ORF">H6A12_09810</name>
</gene>
<keyword evidence="4 7" id="KW-0862">Zinc</keyword>
<feature type="short sequence motif" description="'HIGH' region" evidence="7">
    <location>
        <begin position="11"/>
        <end position="21"/>
    </location>
</feature>
<feature type="binding site" evidence="7">
    <location>
        <position position="112"/>
    </location>
    <ligand>
        <name>Zn(2+)</name>
        <dbReference type="ChEBI" id="CHEBI:29105"/>
    </ligand>
</feature>
<keyword evidence="2 7" id="KW-0479">Metal-binding</keyword>
<dbReference type="AlphaFoldDB" id="A0A938X8H8"/>
<name>A0A938X8H8_9FIRM</name>
<keyword evidence="8" id="KW-0648">Protein biosynthesis</keyword>
<feature type="binding site" evidence="7">
    <location>
        <position position="132"/>
    </location>
    <ligand>
        <name>Zn(2+)</name>
        <dbReference type="ChEBI" id="CHEBI:29105"/>
    </ligand>
</feature>
<dbReference type="InterPro" id="IPR020058">
    <property type="entry name" value="Glu/Gln-tRNA-synth_Ib_cat-dom"/>
</dbReference>
<dbReference type="InterPro" id="IPR000924">
    <property type="entry name" value="Glu/Gln-tRNA-synth"/>
</dbReference>
<dbReference type="GO" id="GO:0006424">
    <property type="term" value="P:glutamyl-tRNA aminoacylation"/>
    <property type="evidence" value="ECO:0007669"/>
    <property type="project" value="InterPro"/>
</dbReference>
<dbReference type="GO" id="GO:0006400">
    <property type="term" value="P:tRNA modification"/>
    <property type="evidence" value="ECO:0007669"/>
    <property type="project" value="InterPro"/>
</dbReference>
<keyword evidence="11" id="KW-1185">Reference proteome</keyword>
<evidence type="ECO:0000256" key="4">
    <source>
        <dbReference type="ARBA" id="ARBA00022833"/>
    </source>
</evidence>